<sequence length="61" mass="7264">MEFSVEPNGEYESTRTTPPTPIFRVYQHNEARENTTKSQKKQKVRFDFKIQPEEFEIGDKV</sequence>
<gene>
    <name evidence="2" type="ORF">C2G38_2229293</name>
</gene>
<accession>A0A397TY98</accession>
<dbReference type="AlphaFoldDB" id="A0A397TY98"/>
<protein>
    <submittedName>
        <fullName evidence="2">Uncharacterized protein</fullName>
    </submittedName>
</protein>
<dbReference type="EMBL" id="QKWP01002884">
    <property type="protein sequence ID" value="RIB01918.1"/>
    <property type="molecule type" value="Genomic_DNA"/>
</dbReference>
<name>A0A397TY98_9GLOM</name>
<dbReference type="OrthoDB" id="8022549at2759"/>
<reference evidence="2 3" key="1">
    <citation type="submission" date="2018-06" db="EMBL/GenBank/DDBJ databases">
        <title>Comparative genomics reveals the genomic features of Rhizophagus irregularis, R. cerebriforme, R. diaphanum and Gigaspora rosea, and their symbiotic lifestyle signature.</title>
        <authorList>
            <person name="Morin E."/>
            <person name="San Clemente H."/>
            <person name="Chen E.C.H."/>
            <person name="De La Providencia I."/>
            <person name="Hainaut M."/>
            <person name="Kuo A."/>
            <person name="Kohler A."/>
            <person name="Murat C."/>
            <person name="Tang N."/>
            <person name="Roy S."/>
            <person name="Loubradou J."/>
            <person name="Henrissat B."/>
            <person name="Grigoriev I.V."/>
            <person name="Corradi N."/>
            <person name="Roux C."/>
            <person name="Martin F.M."/>
        </authorList>
    </citation>
    <scope>NUCLEOTIDE SEQUENCE [LARGE SCALE GENOMIC DNA]</scope>
    <source>
        <strain evidence="2 3">DAOM 194757</strain>
    </source>
</reference>
<evidence type="ECO:0000256" key="1">
    <source>
        <dbReference type="SAM" id="MobiDB-lite"/>
    </source>
</evidence>
<organism evidence="2 3">
    <name type="scientific">Gigaspora rosea</name>
    <dbReference type="NCBI Taxonomy" id="44941"/>
    <lineage>
        <taxon>Eukaryota</taxon>
        <taxon>Fungi</taxon>
        <taxon>Fungi incertae sedis</taxon>
        <taxon>Mucoromycota</taxon>
        <taxon>Glomeromycotina</taxon>
        <taxon>Glomeromycetes</taxon>
        <taxon>Diversisporales</taxon>
        <taxon>Gigasporaceae</taxon>
        <taxon>Gigaspora</taxon>
    </lineage>
</organism>
<keyword evidence="3" id="KW-1185">Reference proteome</keyword>
<proteinExistence type="predicted"/>
<dbReference type="Proteomes" id="UP000266673">
    <property type="component" value="Unassembled WGS sequence"/>
</dbReference>
<evidence type="ECO:0000313" key="2">
    <source>
        <dbReference type="EMBL" id="RIB01918.1"/>
    </source>
</evidence>
<comment type="caution">
    <text evidence="2">The sequence shown here is derived from an EMBL/GenBank/DDBJ whole genome shotgun (WGS) entry which is preliminary data.</text>
</comment>
<evidence type="ECO:0000313" key="3">
    <source>
        <dbReference type="Proteomes" id="UP000266673"/>
    </source>
</evidence>
<feature type="region of interest" description="Disordered" evidence="1">
    <location>
        <begin position="1"/>
        <end position="22"/>
    </location>
</feature>